<evidence type="ECO:0000313" key="1">
    <source>
        <dbReference type="EMBL" id="CAM9569549.1"/>
    </source>
</evidence>
<sequence length="104" mass="11409">MSVGKAQGAEFLAYCSLDMVLSHFSHVQLFVTPWTIAHQGPLSMGFSRQEYWSRLPFPPPGCLPNPGIEPASLMFPALQTGSLLLAPPGKPDIDWAFNKLLPNE</sequence>
<dbReference type="Proteomes" id="UP001162501">
    <property type="component" value="Chromosome 12"/>
</dbReference>
<organism evidence="1 2">
    <name type="scientific">Rangifer tarandus platyrhynchus</name>
    <name type="common">Svalbard reindeer</name>
    <dbReference type="NCBI Taxonomy" id="3082113"/>
    <lineage>
        <taxon>Eukaryota</taxon>
        <taxon>Metazoa</taxon>
        <taxon>Chordata</taxon>
        <taxon>Craniata</taxon>
        <taxon>Vertebrata</taxon>
        <taxon>Euteleostomi</taxon>
        <taxon>Mammalia</taxon>
        <taxon>Eutheria</taxon>
        <taxon>Laurasiatheria</taxon>
        <taxon>Artiodactyla</taxon>
        <taxon>Ruminantia</taxon>
        <taxon>Pecora</taxon>
        <taxon>Cervidae</taxon>
        <taxon>Odocoileinae</taxon>
        <taxon>Rangifer</taxon>
    </lineage>
</organism>
<evidence type="ECO:0000313" key="2">
    <source>
        <dbReference type="Proteomes" id="UP001162501"/>
    </source>
</evidence>
<accession>A0AC59YC83</accession>
<proteinExistence type="predicted"/>
<protein>
    <submittedName>
        <fullName evidence="1">Uncharacterized protein</fullName>
    </submittedName>
</protein>
<reference evidence="1" key="1">
    <citation type="submission" date="2023-05" db="EMBL/GenBank/DDBJ databases">
        <authorList>
            <consortium name="ELIXIR-Norway"/>
        </authorList>
    </citation>
    <scope>NUCLEOTIDE SEQUENCE</scope>
</reference>
<dbReference type="EMBL" id="OX596096">
    <property type="protein sequence ID" value="CAM9569549.1"/>
    <property type="molecule type" value="Genomic_DNA"/>
</dbReference>
<reference evidence="1" key="2">
    <citation type="submission" date="2025-03" db="EMBL/GenBank/DDBJ databases">
        <authorList>
            <consortium name="ELIXIR-Norway"/>
            <consortium name="Elixir Norway"/>
        </authorList>
    </citation>
    <scope>NUCLEOTIDE SEQUENCE</scope>
</reference>
<name>A0AC59YC83_RANTA</name>
<gene>
    <name evidence="1" type="ORF">MRATA1EN22A_LOCUS4383</name>
</gene>